<keyword evidence="2" id="KW-1185">Reference proteome</keyword>
<name>A0A9P6B4J1_9AGAM</name>
<gene>
    <name evidence="1" type="ORF">BS47DRAFT_1381124</name>
</gene>
<sequence length="172" mass="18878">MANGRAAHNKLWNSISWTACEYFAVAEIAALGRTFIGVSDSRASNVLINSYNERGLGFVSDELYGRVWIDPMLCFMLGPPHWGPAYSKEWTIGVSEGRAKMGSQPTLSCVVNGNNRDTSGCGLFLDTNVAVPTSPSGDGNMDPCELQMWRKFIWMHTNATTGESYTARKAKN</sequence>
<dbReference type="Proteomes" id="UP000886523">
    <property type="component" value="Unassembled WGS sequence"/>
</dbReference>
<organism evidence="1 2">
    <name type="scientific">Hydnum rufescens UP504</name>
    <dbReference type="NCBI Taxonomy" id="1448309"/>
    <lineage>
        <taxon>Eukaryota</taxon>
        <taxon>Fungi</taxon>
        <taxon>Dikarya</taxon>
        <taxon>Basidiomycota</taxon>
        <taxon>Agaricomycotina</taxon>
        <taxon>Agaricomycetes</taxon>
        <taxon>Cantharellales</taxon>
        <taxon>Hydnaceae</taxon>
        <taxon>Hydnum</taxon>
    </lineage>
</organism>
<protein>
    <submittedName>
        <fullName evidence="1">Uncharacterized protein</fullName>
    </submittedName>
</protein>
<accession>A0A9P6B4J1</accession>
<dbReference type="EMBL" id="MU128942">
    <property type="protein sequence ID" value="KAF9516181.1"/>
    <property type="molecule type" value="Genomic_DNA"/>
</dbReference>
<dbReference type="AlphaFoldDB" id="A0A9P6B4J1"/>
<evidence type="ECO:0000313" key="2">
    <source>
        <dbReference type="Proteomes" id="UP000886523"/>
    </source>
</evidence>
<evidence type="ECO:0000313" key="1">
    <source>
        <dbReference type="EMBL" id="KAF9516181.1"/>
    </source>
</evidence>
<comment type="caution">
    <text evidence="1">The sequence shown here is derived from an EMBL/GenBank/DDBJ whole genome shotgun (WGS) entry which is preliminary data.</text>
</comment>
<reference evidence="1" key="1">
    <citation type="journal article" date="2020" name="Nat. Commun.">
        <title>Large-scale genome sequencing of mycorrhizal fungi provides insights into the early evolution of symbiotic traits.</title>
        <authorList>
            <person name="Miyauchi S."/>
            <person name="Kiss E."/>
            <person name="Kuo A."/>
            <person name="Drula E."/>
            <person name="Kohler A."/>
            <person name="Sanchez-Garcia M."/>
            <person name="Morin E."/>
            <person name="Andreopoulos B."/>
            <person name="Barry K.W."/>
            <person name="Bonito G."/>
            <person name="Buee M."/>
            <person name="Carver A."/>
            <person name="Chen C."/>
            <person name="Cichocki N."/>
            <person name="Clum A."/>
            <person name="Culley D."/>
            <person name="Crous P.W."/>
            <person name="Fauchery L."/>
            <person name="Girlanda M."/>
            <person name="Hayes R.D."/>
            <person name="Keri Z."/>
            <person name="LaButti K."/>
            <person name="Lipzen A."/>
            <person name="Lombard V."/>
            <person name="Magnuson J."/>
            <person name="Maillard F."/>
            <person name="Murat C."/>
            <person name="Nolan M."/>
            <person name="Ohm R.A."/>
            <person name="Pangilinan J."/>
            <person name="Pereira M.F."/>
            <person name="Perotto S."/>
            <person name="Peter M."/>
            <person name="Pfister S."/>
            <person name="Riley R."/>
            <person name="Sitrit Y."/>
            <person name="Stielow J.B."/>
            <person name="Szollosi G."/>
            <person name="Zifcakova L."/>
            <person name="Stursova M."/>
            <person name="Spatafora J.W."/>
            <person name="Tedersoo L."/>
            <person name="Vaario L.M."/>
            <person name="Yamada A."/>
            <person name="Yan M."/>
            <person name="Wang P."/>
            <person name="Xu J."/>
            <person name="Bruns T."/>
            <person name="Baldrian P."/>
            <person name="Vilgalys R."/>
            <person name="Dunand C."/>
            <person name="Henrissat B."/>
            <person name="Grigoriev I.V."/>
            <person name="Hibbett D."/>
            <person name="Nagy L.G."/>
            <person name="Martin F.M."/>
        </authorList>
    </citation>
    <scope>NUCLEOTIDE SEQUENCE</scope>
    <source>
        <strain evidence="1">UP504</strain>
    </source>
</reference>
<proteinExistence type="predicted"/>